<reference evidence="1 2" key="1">
    <citation type="submission" date="2020-11" db="EMBL/GenBank/DDBJ databases">
        <title>Pedobacter endophytica, an endophytic bacteria isolated form Carex pumila.</title>
        <authorList>
            <person name="Peng Y."/>
            <person name="Jiang L."/>
            <person name="Lee J."/>
        </authorList>
    </citation>
    <scope>NUCLEOTIDE SEQUENCE [LARGE SCALE GENOMIC DNA]</scope>
    <source>
        <strain evidence="1 2">JBR3-12</strain>
    </source>
</reference>
<dbReference type="AlphaFoldDB" id="A0A7S9Q0T0"/>
<sequence length="407" mass="45185">MKKRLLILAMATAVALSSCKKKGPDDPPEPEEIKLEYSNLSVEVHKKNLEKNGTDFLALINTLPDEKFIDVLKYFIELDKNVPTYTAPFGSLFTIYEAAQGENIASVFEAAKTPNARNLSEFFAVYTWDPTEKKWIKTASANKLEIKFPADKNSKTNNAVLSFAYTASGIVSTFDGQKYTLPTSYVASLTVDNKEEMKLTSNHTYKADGNPTKADINVMMGSFNMAVLVTSDVKKVNSSLTLTKGKTSLLNLKNEANGNADINNAINATKINGILDNANTSFEIMNVRLAGVVDSKSVTTEYDALGNLSDEAKNKKKAEILNKYAEVYAAYKTENKIIAKVSFESIAETYTSSYWNGTDFVPETYIDYSIEPRLVFNDKSKVSLKAFTETGFSKLITDFENYGKRFE</sequence>
<dbReference type="RefSeq" id="WP_196100557.1">
    <property type="nucleotide sequence ID" value="NZ_CP064939.1"/>
</dbReference>
<dbReference type="Proteomes" id="UP000594759">
    <property type="component" value="Chromosome"/>
</dbReference>
<organism evidence="1 2">
    <name type="scientific">Pedobacter endophyticus</name>
    <dbReference type="NCBI Taxonomy" id="2789740"/>
    <lineage>
        <taxon>Bacteria</taxon>
        <taxon>Pseudomonadati</taxon>
        <taxon>Bacteroidota</taxon>
        <taxon>Sphingobacteriia</taxon>
        <taxon>Sphingobacteriales</taxon>
        <taxon>Sphingobacteriaceae</taxon>
        <taxon>Pedobacter</taxon>
    </lineage>
</organism>
<proteinExistence type="predicted"/>
<dbReference type="KEGG" id="pex:IZT61_07550"/>
<gene>
    <name evidence="1" type="ORF">IZT61_07550</name>
</gene>
<dbReference type="EMBL" id="CP064939">
    <property type="protein sequence ID" value="QPH41106.1"/>
    <property type="molecule type" value="Genomic_DNA"/>
</dbReference>
<protein>
    <submittedName>
        <fullName evidence="1">Uncharacterized protein</fullName>
    </submittedName>
</protein>
<keyword evidence="2" id="KW-1185">Reference proteome</keyword>
<evidence type="ECO:0000313" key="2">
    <source>
        <dbReference type="Proteomes" id="UP000594759"/>
    </source>
</evidence>
<name>A0A7S9Q0T0_9SPHI</name>
<evidence type="ECO:0000313" key="1">
    <source>
        <dbReference type="EMBL" id="QPH41106.1"/>
    </source>
</evidence>
<accession>A0A7S9Q0T0</accession>
<dbReference type="PROSITE" id="PS51257">
    <property type="entry name" value="PROKAR_LIPOPROTEIN"/>
    <property type="match status" value="1"/>
</dbReference>